<dbReference type="EMBL" id="VOGX01000094">
    <property type="protein sequence ID" value="TWV16136.1"/>
    <property type="molecule type" value="Genomic_DNA"/>
</dbReference>
<evidence type="ECO:0000313" key="1">
    <source>
        <dbReference type="EMBL" id="TWV16136.1"/>
    </source>
</evidence>
<keyword evidence="2" id="KW-1185">Reference proteome</keyword>
<evidence type="ECO:0000313" key="2">
    <source>
        <dbReference type="Proteomes" id="UP000318052"/>
    </source>
</evidence>
<organism evidence="1 2">
    <name type="scientific">Streptomyces albidoflavus</name>
    <dbReference type="NCBI Taxonomy" id="1886"/>
    <lineage>
        <taxon>Bacteria</taxon>
        <taxon>Bacillati</taxon>
        <taxon>Actinomycetota</taxon>
        <taxon>Actinomycetes</taxon>
        <taxon>Kitasatosporales</taxon>
        <taxon>Streptomycetaceae</taxon>
        <taxon>Streptomyces</taxon>
        <taxon>Streptomyces albidoflavus group</taxon>
    </lineage>
</organism>
<protein>
    <submittedName>
        <fullName evidence="1">Uncharacterized protein</fullName>
    </submittedName>
</protein>
<reference evidence="2" key="1">
    <citation type="journal article" date="2019" name="Microbiol. Resour. Announc.">
        <title>Draft Genomic Sequences of Streptomyces misionensis and Streptomyces albidoflavus, bacteria applied for phytopathogen biocontrol.</title>
        <authorList>
            <person name="Pylro V."/>
            <person name="Dias A."/>
            <person name="Andreote F."/>
            <person name="Varani A."/>
            <person name="Andreote C."/>
            <person name="Bernardo E."/>
            <person name="Martins T."/>
        </authorList>
    </citation>
    <scope>NUCLEOTIDE SEQUENCE [LARGE SCALE GENOMIC DNA]</scope>
    <source>
        <strain evidence="2">77</strain>
    </source>
</reference>
<comment type="caution">
    <text evidence="1">The sequence shown here is derived from an EMBL/GenBank/DDBJ whole genome shotgun (WGS) entry which is preliminary data.</text>
</comment>
<name>A0ABY3GP43_9ACTN</name>
<proteinExistence type="predicted"/>
<sequence length="450" mass="49731">MKKAADVLTKLSQPSNVATHSSMALIGSVDAAGAAEDEKRKEKELDALRRKPKLQAIAAKEVGSLRLTPWEVLHTLGRAVALARRGAGRGLAEHWGSLKYSQALTGGPDAYMKLSAEGRETADYYKALQSDELGIGFALMLAKQVLSRRFPQHIVSIIPADTTLRAGWALTSRDKGPRVGYRYRPRFFAEVWKPGEPSRVFPIESKGNHSNATVSHDQLASASAHVEAVHIGSWNETPSLVFSTELPVEGPLTIHALHSAGKDGRLNHPSEQSSRSLDHFIQDANFFPGIQQPAEDDRTPQTKPGFHVTPDRRDWFRHVLARTEAAGLTAFAGDGEATVQYLTKRQGSRHFTGFAHAATGSVQDAREKLLGIQIVGTDHVFRLNRTRVEAFSGVAEDLFRHLEEGRVEQYRREVYARRNGWPVDTWDSRWRGPVSMNPDGSVLAMRVLTS</sequence>
<dbReference type="Proteomes" id="UP000318052">
    <property type="component" value="Unassembled WGS sequence"/>
</dbReference>
<gene>
    <name evidence="1" type="ORF">FRZ02_32835</name>
</gene>
<dbReference type="RefSeq" id="WP_146583473.1">
    <property type="nucleotide sequence ID" value="NZ_VOGX01000094.1"/>
</dbReference>
<accession>A0ABY3GP43</accession>